<keyword evidence="3" id="KW-1185">Reference proteome</keyword>
<dbReference type="EMBL" id="JMQI01000024">
    <property type="protein sequence ID" value="KDN22101.1"/>
    <property type="molecule type" value="Genomic_DNA"/>
</dbReference>
<dbReference type="Proteomes" id="UP000027345">
    <property type="component" value="Unassembled WGS sequence"/>
</dbReference>
<protein>
    <submittedName>
        <fullName evidence="2">Uncharacterized protein</fullName>
    </submittedName>
</protein>
<name>A0A066U3R3_9PSEU</name>
<evidence type="ECO:0000313" key="2">
    <source>
        <dbReference type="EMBL" id="KDN22101.1"/>
    </source>
</evidence>
<accession>A0A066U3R3</accession>
<proteinExistence type="predicted"/>
<comment type="caution">
    <text evidence="2">The sequence shown here is derived from an EMBL/GenBank/DDBJ whole genome shotgun (WGS) entry which is preliminary data.</text>
</comment>
<feature type="compositionally biased region" description="Gly residues" evidence="1">
    <location>
        <begin position="26"/>
        <end position="35"/>
    </location>
</feature>
<evidence type="ECO:0000256" key="1">
    <source>
        <dbReference type="SAM" id="MobiDB-lite"/>
    </source>
</evidence>
<sequence length="151" mass="15702">MGVVAPAQADPYQLPTIDDPAPEEPGTGGGSGGGTTAAYVLQGVIQTEGTESDGTARRMKLRGYSRFATPGNDRRDADYINVQCTATAQTGAVTGEYDSENGGALVDVHFGSPWIPNGAFLRSVHVACTHYATKSGVVYETTSAADITIPY</sequence>
<organism evidence="2 3">
    <name type="scientific">Amycolatopsis rifamycinica</name>
    <dbReference type="NCBI Taxonomy" id="287986"/>
    <lineage>
        <taxon>Bacteria</taxon>
        <taxon>Bacillati</taxon>
        <taxon>Actinomycetota</taxon>
        <taxon>Actinomycetes</taxon>
        <taxon>Pseudonocardiales</taxon>
        <taxon>Pseudonocardiaceae</taxon>
        <taxon>Amycolatopsis</taxon>
    </lineage>
</organism>
<dbReference type="AlphaFoldDB" id="A0A066U3R3"/>
<dbReference type="eggNOG" id="ENOG5031M8T">
    <property type="taxonomic scope" value="Bacteria"/>
</dbReference>
<gene>
    <name evidence="2" type="ORF">DV20_12015</name>
</gene>
<reference evidence="2 3" key="1">
    <citation type="submission" date="2014-05" db="EMBL/GenBank/DDBJ databases">
        <title>Draft genome sequence of Amycolatopsis rifamycinica DSM 46095.</title>
        <authorList>
            <person name="Lal R."/>
            <person name="Saxena A."/>
            <person name="Kumari R."/>
            <person name="Mukherjee U."/>
            <person name="Singh P."/>
            <person name="Sangwan N."/>
            <person name="Mahato N.K."/>
        </authorList>
    </citation>
    <scope>NUCLEOTIDE SEQUENCE [LARGE SCALE GENOMIC DNA]</scope>
    <source>
        <strain evidence="2 3">DSM 46095</strain>
    </source>
</reference>
<evidence type="ECO:0000313" key="3">
    <source>
        <dbReference type="Proteomes" id="UP000027345"/>
    </source>
</evidence>
<feature type="region of interest" description="Disordered" evidence="1">
    <location>
        <begin position="1"/>
        <end position="35"/>
    </location>
</feature>